<dbReference type="InterPro" id="IPR036116">
    <property type="entry name" value="FN3_sf"/>
</dbReference>
<dbReference type="EMBL" id="JAEPCR010000015">
    <property type="protein sequence ID" value="MCG7977442.1"/>
    <property type="molecule type" value="Genomic_DNA"/>
</dbReference>
<gene>
    <name evidence="2" type="ORF">JAY77_04750</name>
</gene>
<reference evidence="2" key="1">
    <citation type="journal article" date="2021" name="Proc. Natl. Acad. Sci. U.S.A.">
        <title>Global biogeography of chemosynthetic symbionts reveals both localized and globally distributed symbiont groups. .</title>
        <authorList>
            <person name="Osvatic J.T."/>
            <person name="Wilkins L.G.E."/>
            <person name="Leibrecht L."/>
            <person name="Leray M."/>
            <person name="Zauner S."/>
            <person name="Polzin J."/>
            <person name="Camacho Y."/>
            <person name="Gros O."/>
            <person name="van Gils J.A."/>
            <person name="Eisen J.A."/>
            <person name="Petersen J.M."/>
            <person name="Yuen B."/>
        </authorList>
    </citation>
    <scope>NUCLEOTIDE SEQUENCE</scope>
    <source>
        <strain evidence="2">MAGclacostrist055</strain>
    </source>
</reference>
<sequence length="1622" mass="176472">MNRVFFKGIDWGTLAFLILLTLFAGNSRAETVCAQVKIEIRQELTLERQAFDAMMRINNGLDTLPINNVNVTVNFADEDGNSVLASSDPDNTLAQFFIRIDTMDNIADVSGYGSVAPSTTAEIHWLIIPAPGAAENNPTGKLYFVGATLDYTLGGEPESVTVTPDFITVKPLPNLTLDYFLTREVNADDPYTLGVRVKNNGIAEARNLKIDSAQPKIIENEQGLLIGFEITGSSVDDQPSAPTLLIDFGTIAGNSSKVGRWDMISTLSGEFVEFTATFTHADELGGALTSILDATHAHLLVRDVRVDLPGRDNVRDFLAEDGDVLRVYESDSNDTVVTDHSSQATLSLHNQSGSLMTYDLTFPATNGFAYVKLPDPHNGQKVITRVVRSDGKLIPLDNAWTSRTRNRNTNPISWDHYINLFDVNSTGVYSVQMDDLVTGPVAPIIQYIPPRTTYVGNQIGFIVESSDPNGEIPALSAAPLPTGAVFADNGNGTAFFNWTPAEGQTGLYTITYTATDGALFSTRSATIRVNSSTDTDGDGMDDAWELEHFGNLDRDGTGDFDGDGISDLDEFLNGTDPTAGPQVPVIHAPVYDAEVDQLQPELTIVNNTHPVDVTMTYSFELYADAEMTQLVSQAENLAEGTDYTSWQIPVSLNDNTGYTWRVRSYDGTVYSLWGHGRFFVNTVNDPPSAFSISAPVDGAEVDRVNPLLAVTNAMDIDRDALTYRFEVSEFVDFSTIFASVDGIAPGLGGSTGWLVDVPLVENSYYYWRATAVDEHGLETVGPAAGFFVNTANEAPTAPAVQSPQDGITLADTSVILVVDNGSDPEGDSLTYFFELDSVDTFDSADRQESGAVFEQPTATQWQVTGLSENVTYYWRAKASDGFADSEWVMASFTVNSTNSSPTTPSVRNPGDGAWVALLNPTLSVNPSVDPDGDPISYRFELYSDVELTSLVEDSVTNETEWRIPTPLTNNTRYYWRVRAEDNADGLSEWSPVTHFFVDDNGVNDTPTLTFLEPTSDIEVTRGVTTLRWTDEDPDSNATISLYYDTDNTGADGTLIVDNIAEDSDEADDAYDWGVVTTPPGYYWVYAVIDDGNSSSVVYNPHSIFVRLTEIELDNTDADVTTRGFWPVSSDVSGFHGANYQYHEPNGQSPDAIILDNGYPGVGFVIDNGDSGFSTIGNWGSSSAVGGYEGTDYRHHAADGVSPAAQILDNTDPSVTSVGFWFESTHVGGYYQSNYNARYSGTGANTFTWTPAIDTTGRHHIYARWTSHTNHASNAPYTITHDGGTTTVRVNQKIQGGEWKLLGTYDFTQGGQYSVTLSDDADSTYVIADAIMVVPEDAPGNTANWAFDISETGQYQVYAKWTAYPNRASNATYVVTDDVTDTSVTVDQRTDGSIWNLLGTFNFSQDGNYQVSLSNQADGYVIADAVKVVPVNATLNTATWSFSVPQAGSHRVFARWTANANRATDAQYTVVSESGESPVSVNQQLDGGVWNLLGTYSFNQGVGYEVRLTDQAGGGEVADAIQLLPDSATPNRFSWQLPIPQTGQYVVYARWTAHPDHATNAIYTIESDDGVTTVQKDQQTSGAKWNWLGTFNFTQGGDYQVYLTDEADGYVIADGVRIVPVTP</sequence>
<dbReference type="Pfam" id="PF17963">
    <property type="entry name" value="Big_9"/>
    <property type="match status" value="1"/>
</dbReference>
<comment type="caution">
    <text evidence="2">The sequence shown here is derived from an EMBL/GenBank/DDBJ whole genome shotgun (WGS) entry which is preliminary data.</text>
</comment>
<dbReference type="InterPro" id="IPR003961">
    <property type="entry name" value="FN3_dom"/>
</dbReference>
<evidence type="ECO:0000313" key="2">
    <source>
        <dbReference type="EMBL" id="MCG7977442.1"/>
    </source>
</evidence>
<dbReference type="Proteomes" id="UP000886674">
    <property type="component" value="Unassembled WGS sequence"/>
</dbReference>
<proteinExistence type="predicted"/>
<dbReference type="Pfam" id="PF25275">
    <property type="entry name" value="Golvesin_C"/>
    <property type="match status" value="4"/>
</dbReference>
<feature type="domain" description="Fibronectin type-III" evidence="1">
    <location>
        <begin position="799"/>
        <end position="900"/>
    </location>
</feature>
<dbReference type="GO" id="GO:0005509">
    <property type="term" value="F:calcium ion binding"/>
    <property type="evidence" value="ECO:0007669"/>
    <property type="project" value="InterPro"/>
</dbReference>
<accession>A0A9E4TS94</accession>
<evidence type="ECO:0000259" key="1">
    <source>
        <dbReference type="PROSITE" id="PS50853"/>
    </source>
</evidence>
<protein>
    <submittedName>
        <fullName evidence="2">Ig-like domain-containing protein</fullName>
    </submittedName>
</protein>
<dbReference type="InterPro" id="IPR033803">
    <property type="entry name" value="CBD-like_Golvesin-Xly"/>
</dbReference>
<dbReference type="GO" id="GO:0016020">
    <property type="term" value="C:membrane"/>
    <property type="evidence" value="ECO:0007669"/>
    <property type="project" value="InterPro"/>
</dbReference>
<dbReference type="SUPFAM" id="SSF49265">
    <property type="entry name" value="Fibronectin type III"/>
    <property type="match status" value="1"/>
</dbReference>
<dbReference type="PROSITE" id="PS50853">
    <property type="entry name" value="FN3"/>
    <property type="match status" value="1"/>
</dbReference>
<organism evidence="2 3">
    <name type="scientific">Candidatus Thiodiazotropha taylori</name>
    <dbReference type="NCBI Taxonomy" id="2792791"/>
    <lineage>
        <taxon>Bacteria</taxon>
        <taxon>Pseudomonadati</taxon>
        <taxon>Pseudomonadota</taxon>
        <taxon>Gammaproteobacteria</taxon>
        <taxon>Chromatiales</taxon>
        <taxon>Sedimenticolaceae</taxon>
        <taxon>Candidatus Thiodiazotropha</taxon>
    </lineage>
</organism>
<name>A0A9E4TS94_9GAMM</name>
<dbReference type="InterPro" id="IPR015919">
    <property type="entry name" value="Cadherin-like_sf"/>
</dbReference>
<evidence type="ECO:0000313" key="3">
    <source>
        <dbReference type="Proteomes" id="UP000886674"/>
    </source>
</evidence>
<dbReference type="SUPFAM" id="SSF49313">
    <property type="entry name" value="Cadherin-like"/>
    <property type="match status" value="1"/>
</dbReference>
<dbReference type="Gene3D" id="2.60.40.10">
    <property type="entry name" value="Immunoglobulins"/>
    <property type="match status" value="4"/>
</dbReference>
<dbReference type="InterPro" id="IPR013783">
    <property type="entry name" value="Ig-like_fold"/>
</dbReference>